<reference evidence="3 4" key="1">
    <citation type="journal article" date="2013" name="MBio">
        <title>Genome sequencing of the plant pathogen Taphrina deformans, the causal agent of peach leaf curl.</title>
        <authorList>
            <person name="Cisse O.H."/>
            <person name="Almeida J.M.G.C.F."/>
            <person name="Fonseca A."/>
            <person name="Kumar A.A."/>
            <person name="Salojaervi J."/>
            <person name="Overmyer K."/>
            <person name="Hauser P.M."/>
            <person name="Pagni M."/>
        </authorList>
    </citation>
    <scope>NUCLEOTIDE SEQUENCE [LARGE SCALE GENOMIC DNA]</scope>
    <source>
        <strain evidence="4">PYCC 5710 / ATCC 11124 / CBS 356.35 / IMI 108563 / JCM 9778 / NBRC 8474</strain>
    </source>
</reference>
<dbReference type="OrthoDB" id="1875589at2759"/>
<dbReference type="STRING" id="1097556.R4XKY8"/>
<dbReference type="PANTHER" id="PTHR11127:SF2">
    <property type="entry name" value="LARGE RIBOSOMAL SUBUNIT PROTEIN EL14"/>
    <property type="match status" value="1"/>
</dbReference>
<dbReference type="Gene3D" id="2.30.30.30">
    <property type="match status" value="1"/>
</dbReference>
<dbReference type="AlphaFoldDB" id="R4XKY8"/>
<keyword evidence="1" id="KW-0689">Ribosomal protein</keyword>
<dbReference type="GO" id="GO:0003723">
    <property type="term" value="F:RNA binding"/>
    <property type="evidence" value="ECO:0007669"/>
    <property type="project" value="InterPro"/>
</dbReference>
<protein>
    <recommendedName>
        <fullName evidence="5">60S ribosomal protein L14</fullName>
    </recommendedName>
</protein>
<evidence type="ECO:0000313" key="4">
    <source>
        <dbReference type="Proteomes" id="UP000013776"/>
    </source>
</evidence>
<gene>
    <name evidence="3" type="ORF">TAPDE_005671</name>
</gene>
<dbReference type="SUPFAM" id="SSF50104">
    <property type="entry name" value="Translation proteins SH3-like domain"/>
    <property type="match status" value="1"/>
</dbReference>
<evidence type="ECO:0000313" key="3">
    <source>
        <dbReference type="EMBL" id="CCG85079.1"/>
    </source>
</evidence>
<name>R4XKY8_TAPDE</name>
<dbReference type="GO" id="GO:0003735">
    <property type="term" value="F:structural constituent of ribosome"/>
    <property type="evidence" value="ECO:0007669"/>
    <property type="project" value="InterPro"/>
</dbReference>
<organism evidence="3 4">
    <name type="scientific">Taphrina deformans (strain PYCC 5710 / ATCC 11124 / CBS 356.35 / IMI 108563 / JCM 9778 / NBRC 8474)</name>
    <name type="common">Peach leaf curl fungus</name>
    <name type="synonym">Lalaria deformans</name>
    <dbReference type="NCBI Taxonomy" id="1097556"/>
    <lineage>
        <taxon>Eukaryota</taxon>
        <taxon>Fungi</taxon>
        <taxon>Dikarya</taxon>
        <taxon>Ascomycota</taxon>
        <taxon>Taphrinomycotina</taxon>
        <taxon>Taphrinomycetes</taxon>
        <taxon>Taphrinales</taxon>
        <taxon>Taphrinaceae</taxon>
        <taxon>Taphrina</taxon>
    </lineage>
</organism>
<dbReference type="EMBL" id="CAHR02000434">
    <property type="protein sequence ID" value="CCG85079.1"/>
    <property type="molecule type" value="Genomic_DNA"/>
</dbReference>
<evidence type="ECO:0008006" key="5">
    <source>
        <dbReference type="Google" id="ProtNLM"/>
    </source>
</evidence>
<proteinExistence type="predicted"/>
<dbReference type="PANTHER" id="PTHR11127">
    <property type="entry name" value="60S RIBOSOMAL PROTEIN L14"/>
    <property type="match status" value="1"/>
</dbReference>
<dbReference type="CDD" id="cd23702">
    <property type="entry name" value="eL14"/>
    <property type="match status" value="1"/>
</dbReference>
<evidence type="ECO:0000256" key="2">
    <source>
        <dbReference type="ARBA" id="ARBA00023274"/>
    </source>
</evidence>
<dbReference type="Proteomes" id="UP000013776">
    <property type="component" value="Unassembled WGS sequence"/>
</dbReference>
<dbReference type="eggNOG" id="KOG3421">
    <property type="taxonomic scope" value="Eukaryota"/>
</dbReference>
<comment type="caution">
    <text evidence="3">The sequence shown here is derived from an EMBL/GenBank/DDBJ whole genome shotgun (WGS) entry which is preliminary data.</text>
</comment>
<dbReference type="InterPro" id="IPR014722">
    <property type="entry name" value="Rib_uL2_dom2"/>
</dbReference>
<accession>R4XKY8</accession>
<keyword evidence="2" id="KW-0687">Ribonucleoprotein</keyword>
<sequence length="104" mass="11251">MPFAPTTQNEGFKRFVQIGRVVNLSVGPYARKLAVIAEIVDHNRALIDGPSTGVARHMQSYSNLILTPYVVPGLPRSTGPTTLGKVLGEEWCPGEAMKEELVCG</sequence>
<dbReference type="InterPro" id="IPR039660">
    <property type="entry name" value="Ribosomal_eL14"/>
</dbReference>
<dbReference type="GO" id="GO:0022625">
    <property type="term" value="C:cytosolic large ribosomal subunit"/>
    <property type="evidence" value="ECO:0007669"/>
    <property type="project" value="TreeGrafter"/>
</dbReference>
<dbReference type="VEuPathDB" id="FungiDB:TAPDE_005671"/>
<dbReference type="GO" id="GO:0042273">
    <property type="term" value="P:ribosomal large subunit biogenesis"/>
    <property type="evidence" value="ECO:0007669"/>
    <property type="project" value="TreeGrafter"/>
</dbReference>
<evidence type="ECO:0000256" key="1">
    <source>
        <dbReference type="ARBA" id="ARBA00022980"/>
    </source>
</evidence>
<keyword evidence="4" id="KW-1185">Reference proteome</keyword>
<dbReference type="InterPro" id="IPR008991">
    <property type="entry name" value="Translation_prot_SH3-like_sf"/>
</dbReference>